<dbReference type="SUPFAM" id="SSF49265">
    <property type="entry name" value="Fibronectin type III"/>
    <property type="match status" value="2"/>
</dbReference>
<comment type="subcellular location">
    <subcellularLocation>
        <location evidence="1">Membrane</location>
        <topology evidence="1">Single-pass type I membrane protein</topology>
    </subcellularLocation>
</comment>
<evidence type="ECO:0000259" key="12">
    <source>
        <dbReference type="PROSITE" id="PS50853"/>
    </source>
</evidence>
<evidence type="ECO:0000256" key="6">
    <source>
        <dbReference type="ARBA" id="ARBA00023136"/>
    </source>
</evidence>
<keyword evidence="14" id="KW-1185">Reference proteome</keyword>
<evidence type="ECO:0000256" key="1">
    <source>
        <dbReference type="ARBA" id="ARBA00004479"/>
    </source>
</evidence>
<dbReference type="PROSITE" id="PS50853">
    <property type="entry name" value="FN3"/>
    <property type="match status" value="1"/>
</dbReference>
<dbReference type="GO" id="GO:0009897">
    <property type="term" value="C:external side of plasma membrane"/>
    <property type="evidence" value="ECO:0007669"/>
    <property type="project" value="TreeGrafter"/>
</dbReference>
<sequence>MIAAATVLSLASDSSQRSKPFFTGCRSPEQETFSCWWNPGMYGNLSGTPAFKVLYSKSGCQELMECPDYITSGESSCFFNKTYTSIWTGYCLLIEVTTERGSVRSEPYSFNILDILQPDPPVLLNWALLNASGSVHYADIIINWAPPTSADVSSGWISLQYQVRLRSSSLPKWRMGSLVQQCFYPLYALETGQEYEVQVRCKPRSEGKFSPFSESLHLLLPHRKTASTMPAPVVLLPLAILLTLVLLYMLCSMTRIKYILLPPIPVPKIAGMSIEMMQSSQFSDFGISSNFLSMKLSPNLSEEKWEEFPEVCLRTDRSSERKPASGRADPQTTGPTDGNDSGCESVDSVAMDSTRNKPRLGLVPLDTEHSHTGPSRPGKGHSVGTGDQRVIHVFQPILLKNLAASATSPRWHGDLPSSLSTLHDKKSQTAKALLLYKDQGFYTHVKYVAPQSSAIQLANTVQGATGSNKQGYRHAVSEYLNSTPLPHHTDTYVTL</sequence>
<evidence type="ECO:0000313" key="14">
    <source>
        <dbReference type="Proteomes" id="UP001152622"/>
    </source>
</evidence>
<feature type="compositionally biased region" description="Polar residues" evidence="10">
    <location>
        <begin position="330"/>
        <end position="339"/>
    </location>
</feature>
<evidence type="ECO:0000256" key="3">
    <source>
        <dbReference type="ARBA" id="ARBA00022692"/>
    </source>
</evidence>
<organism evidence="13 14">
    <name type="scientific">Synaphobranchus kaupii</name>
    <name type="common">Kaup's arrowtooth eel</name>
    <dbReference type="NCBI Taxonomy" id="118154"/>
    <lineage>
        <taxon>Eukaryota</taxon>
        <taxon>Metazoa</taxon>
        <taxon>Chordata</taxon>
        <taxon>Craniata</taxon>
        <taxon>Vertebrata</taxon>
        <taxon>Euteleostomi</taxon>
        <taxon>Actinopterygii</taxon>
        <taxon>Neopterygii</taxon>
        <taxon>Teleostei</taxon>
        <taxon>Anguilliformes</taxon>
        <taxon>Synaphobranchidae</taxon>
        <taxon>Synaphobranchus</taxon>
    </lineage>
</organism>
<comment type="similarity">
    <text evidence="2">Belongs to the type I cytokine receptor family. Type 1 subfamily.</text>
</comment>
<dbReference type="FunFam" id="2.60.40.10:FF:000287">
    <property type="entry name" value="Prolactin receptor"/>
    <property type="match status" value="1"/>
</dbReference>
<dbReference type="PROSITE" id="PS01352">
    <property type="entry name" value="HEMATOPO_REC_L_F1"/>
    <property type="match status" value="1"/>
</dbReference>
<dbReference type="CDD" id="cd00063">
    <property type="entry name" value="FN3"/>
    <property type="match status" value="1"/>
</dbReference>
<evidence type="ECO:0000313" key="13">
    <source>
        <dbReference type="EMBL" id="KAJ8374674.1"/>
    </source>
</evidence>
<keyword evidence="3 11" id="KW-0812">Transmembrane</keyword>
<protein>
    <recommendedName>
        <fullName evidence="12">Fibronectin type-III domain-containing protein</fullName>
    </recommendedName>
</protein>
<dbReference type="InterPro" id="IPR015152">
    <property type="entry name" value="Growth/epo_recpt_lig-bind"/>
</dbReference>
<comment type="caution">
    <text evidence="13">The sequence shown here is derived from an EMBL/GenBank/DDBJ whole genome shotgun (WGS) entry which is preliminary data.</text>
</comment>
<dbReference type="InterPro" id="IPR003961">
    <property type="entry name" value="FN3_dom"/>
</dbReference>
<dbReference type="OrthoDB" id="9890215at2759"/>
<name>A0A9Q1G3A8_SYNKA</name>
<dbReference type="Gene3D" id="2.60.40.10">
    <property type="entry name" value="Immunoglobulins"/>
    <property type="match status" value="2"/>
</dbReference>
<keyword evidence="8" id="KW-0675">Receptor</keyword>
<feature type="compositionally biased region" description="Basic and acidic residues" evidence="10">
    <location>
        <begin position="312"/>
        <end position="323"/>
    </location>
</feature>
<dbReference type="EMBL" id="JAINUF010000002">
    <property type="protein sequence ID" value="KAJ8374674.1"/>
    <property type="molecule type" value="Genomic_DNA"/>
</dbReference>
<keyword evidence="6 11" id="KW-0472">Membrane</keyword>
<dbReference type="InterPro" id="IPR003528">
    <property type="entry name" value="Long_hematopoietin_rcpt_CS"/>
</dbReference>
<gene>
    <name evidence="13" type="ORF">SKAU_G00052540</name>
</gene>
<dbReference type="AlphaFoldDB" id="A0A9Q1G3A8"/>
<dbReference type="Proteomes" id="UP001152622">
    <property type="component" value="Chromosome 2"/>
</dbReference>
<keyword evidence="5 11" id="KW-1133">Transmembrane helix</keyword>
<dbReference type="PANTHER" id="PTHR23037">
    <property type="entry name" value="CYTOKINE RECEPTOR"/>
    <property type="match status" value="1"/>
</dbReference>
<dbReference type="Pfam" id="PF09067">
    <property type="entry name" value="EpoR_lig-bind"/>
    <property type="match status" value="1"/>
</dbReference>
<evidence type="ECO:0000256" key="5">
    <source>
        <dbReference type="ARBA" id="ARBA00022989"/>
    </source>
</evidence>
<feature type="region of interest" description="Disordered" evidence="10">
    <location>
        <begin position="312"/>
        <end position="384"/>
    </location>
</feature>
<evidence type="ECO:0000256" key="11">
    <source>
        <dbReference type="SAM" id="Phobius"/>
    </source>
</evidence>
<feature type="transmembrane region" description="Helical" evidence="11">
    <location>
        <begin position="229"/>
        <end position="251"/>
    </location>
</feature>
<dbReference type="PANTHER" id="PTHR23037:SF46">
    <property type="entry name" value="INTERLEUKIN 5 RECEPTOR SUBUNIT ALPHA"/>
    <property type="match status" value="1"/>
</dbReference>
<keyword evidence="4" id="KW-0732">Signal</keyword>
<proteinExistence type="inferred from homology"/>
<dbReference type="InterPro" id="IPR013783">
    <property type="entry name" value="Ig-like_fold"/>
</dbReference>
<evidence type="ECO:0000256" key="10">
    <source>
        <dbReference type="SAM" id="MobiDB-lite"/>
    </source>
</evidence>
<dbReference type="GO" id="GO:0004896">
    <property type="term" value="F:cytokine receptor activity"/>
    <property type="evidence" value="ECO:0007669"/>
    <property type="project" value="InterPro"/>
</dbReference>
<evidence type="ECO:0000256" key="7">
    <source>
        <dbReference type="ARBA" id="ARBA00023157"/>
    </source>
</evidence>
<keyword evidence="9" id="KW-0325">Glycoprotein</keyword>
<feature type="domain" description="Fibronectin type-III" evidence="12">
    <location>
        <begin position="120"/>
        <end position="223"/>
    </location>
</feature>
<evidence type="ECO:0000256" key="2">
    <source>
        <dbReference type="ARBA" id="ARBA00007885"/>
    </source>
</evidence>
<dbReference type="InterPro" id="IPR036116">
    <property type="entry name" value="FN3_sf"/>
</dbReference>
<evidence type="ECO:0000256" key="9">
    <source>
        <dbReference type="ARBA" id="ARBA00023180"/>
    </source>
</evidence>
<keyword evidence="7" id="KW-1015">Disulfide bond</keyword>
<reference evidence="13" key="1">
    <citation type="journal article" date="2023" name="Science">
        <title>Genome structures resolve the early diversification of teleost fishes.</title>
        <authorList>
            <person name="Parey E."/>
            <person name="Louis A."/>
            <person name="Montfort J."/>
            <person name="Bouchez O."/>
            <person name="Roques C."/>
            <person name="Iampietro C."/>
            <person name="Lluch J."/>
            <person name="Castinel A."/>
            <person name="Donnadieu C."/>
            <person name="Desvignes T."/>
            <person name="Floi Bucao C."/>
            <person name="Jouanno E."/>
            <person name="Wen M."/>
            <person name="Mejri S."/>
            <person name="Dirks R."/>
            <person name="Jansen H."/>
            <person name="Henkel C."/>
            <person name="Chen W.J."/>
            <person name="Zahm M."/>
            <person name="Cabau C."/>
            <person name="Klopp C."/>
            <person name="Thompson A.W."/>
            <person name="Robinson-Rechavi M."/>
            <person name="Braasch I."/>
            <person name="Lecointre G."/>
            <person name="Bobe J."/>
            <person name="Postlethwait J.H."/>
            <person name="Berthelot C."/>
            <person name="Roest Crollius H."/>
            <person name="Guiguen Y."/>
        </authorList>
    </citation>
    <scope>NUCLEOTIDE SEQUENCE</scope>
    <source>
        <strain evidence="13">WJC10195</strain>
    </source>
</reference>
<evidence type="ECO:0000256" key="8">
    <source>
        <dbReference type="ARBA" id="ARBA00023170"/>
    </source>
</evidence>
<accession>A0A9Q1G3A8</accession>
<evidence type="ECO:0000256" key="4">
    <source>
        <dbReference type="ARBA" id="ARBA00022729"/>
    </source>
</evidence>